<evidence type="ECO:0000313" key="2">
    <source>
        <dbReference type="EMBL" id="AIC95502.1"/>
    </source>
</evidence>
<dbReference type="KEGG" id="ble:BleG1_2938"/>
<protein>
    <recommendedName>
        <fullName evidence="4">Small, acid-soluble spore protein Tlp</fullName>
    </recommendedName>
</protein>
<dbReference type="InterPro" id="IPR017524">
    <property type="entry name" value="SASP_thioredoxin-like"/>
</dbReference>
<sequence>MTNNDNRSDNAKKIQSVIEDTKRRMHEAELYKTEHAAELHPDEKRALIEKKRNRELSIDALEKEREEEERER</sequence>
<dbReference type="HOGENOM" id="CLU_178266_0_0_9"/>
<reference evidence="2 3" key="1">
    <citation type="journal article" date="2014" name="Gene">
        <title>A comparative genomic analysis of the alkalitolerant soil bacterium Bacillus lehensis G1.</title>
        <authorList>
            <person name="Noor Y.M."/>
            <person name="Samsulrizal N.H."/>
            <person name="Jema'on N.A."/>
            <person name="Low K.O."/>
            <person name="Ramli A.N."/>
            <person name="Alias N.I."/>
            <person name="Damis S.I."/>
            <person name="Fuzi S.F."/>
            <person name="Isa M.N."/>
            <person name="Murad A.M."/>
            <person name="Raih M.F."/>
            <person name="Bakar F.D."/>
            <person name="Najimudin N."/>
            <person name="Mahadi N.M."/>
            <person name="Illias R.M."/>
        </authorList>
    </citation>
    <scope>NUCLEOTIDE SEQUENCE [LARGE SCALE GENOMIC DNA]</scope>
    <source>
        <strain evidence="2 3">G1</strain>
    </source>
</reference>
<feature type="region of interest" description="Disordered" evidence="1">
    <location>
        <begin position="52"/>
        <end position="72"/>
    </location>
</feature>
<gene>
    <name evidence="2" type="ORF">BleG1_2938</name>
</gene>
<dbReference type="RefSeq" id="WP_038482420.1">
    <property type="nucleotide sequence ID" value="NZ_CP003923.1"/>
</dbReference>
<feature type="compositionally biased region" description="Basic and acidic residues" evidence="1">
    <location>
        <begin position="52"/>
        <end position="64"/>
    </location>
</feature>
<dbReference type="Pfam" id="PF19824">
    <property type="entry name" value="Tlp"/>
    <property type="match status" value="1"/>
</dbReference>
<keyword evidence="3" id="KW-1185">Reference proteome</keyword>
<dbReference type="Proteomes" id="UP000027142">
    <property type="component" value="Chromosome"/>
</dbReference>
<evidence type="ECO:0000313" key="3">
    <source>
        <dbReference type="Proteomes" id="UP000027142"/>
    </source>
</evidence>
<dbReference type="OrthoDB" id="1799076at2"/>
<evidence type="ECO:0008006" key="4">
    <source>
        <dbReference type="Google" id="ProtNLM"/>
    </source>
</evidence>
<dbReference type="EMBL" id="CP003923">
    <property type="protein sequence ID" value="AIC95502.1"/>
    <property type="molecule type" value="Genomic_DNA"/>
</dbReference>
<name>A0A060LZ72_9BACI</name>
<dbReference type="AlphaFoldDB" id="A0A060LZ72"/>
<organism evidence="2 3">
    <name type="scientific">Shouchella lehensis G1</name>
    <dbReference type="NCBI Taxonomy" id="1246626"/>
    <lineage>
        <taxon>Bacteria</taxon>
        <taxon>Bacillati</taxon>
        <taxon>Bacillota</taxon>
        <taxon>Bacilli</taxon>
        <taxon>Bacillales</taxon>
        <taxon>Bacillaceae</taxon>
        <taxon>Shouchella</taxon>
    </lineage>
</organism>
<proteinExistence type="predicted"/>
<dbReference type="PATRIC" id="fig|1246626.3.peg.2926"/>
<accession>A0A060LZ72</accession>
<evidence type="ECO:0000256" key="1">
    <source>
        <dbReference type="SAM" id="MobiDB-lite"/>
    </source>
</evidence>